<keyword evidence="3" id="KW-0472">Membrane</keyword>
<dbReference type="SUPFAM" id="SSF117892">
    <property type="entry name" value="Band 7/SPFH domain"/>
    <property type="match status" value="1"/>
</dbReference>
<gene>
    <name evidence="5" type="ORF">ACFQ04_12330</name>
</gene>
<protein>
    <submittedName>
        <fullName evidence="5">SPFH domain-containing protein</fullName>
    </submittedName>
</protein>
<dbReference type="RefSeq" id="WP_253645606.1">
    <property type="nucleotide sequence ID" value="NZ_BAAAMO010000002.1"/>
</dbReference>
<evidence type="ECO:0000259" key="4">
    <source>
        <dbReference type="Pfam" id="PF01145"/>
    </source>
</evidence>
<dbReference type="InterPro" id="IPR036013">
    <property type="entry name" value="Band_7/SPFH_dom_sf"/>
</dbReference>
<keyword evidence="6" id="KW-1185">Reference proteome</keyword>
<proteinExistence type="inferred from homology"/>
<dbReference type="PANTHER" id="PTHR13806">
    <property type="entry name" value="FLOTILLIN-RELATED"/>
    <property type="match status" value="1"/>
</dbReference>
<accession>A0ABW3G7U1</accession>
<comment type="subcellular location">
    <subcellularLocation>
        <location evidence="1">Membrane</location>
    </subcellularLocation>
</comment>
<dbReference type="InterPro" id="IPR027705">
    <property type="entry name" value="Flotillin_fam"/>
</dbReference>
<name>A0ABW3G7U1_9NOCA</name>
<dbReference type="PANTHER" id="PTHR13806:SF46">
    <property type="entry name" value="FLOTILLIN-1-RELATED"/>
    <property type="match status" value="1"/>
</dbReference>
<dbReference type="CDD" id="cd03399">
    <property type="entry name" value="SPFH_flotillin"/>
    <property type="match status" value="1"/>
</dbReference>
<evidence type="ECO:0000256" key="3">
    <source>
        <dbReference type="ARBA" id="ARBA00023136"/>
    </source>
</evidence>
<evidence type="ECO:0000256" key="2">
    <source>
        <dbReference type="ARBA" id="ARBA00007161"/>
    </source>
</evidence>
<dbReference type="Proteomes" id="UP001597068">
    <property type="component" value="Unassembled WGS sequence"/>
</dbReference>
<comment type="caution">
    <text evidence="5">The sequence shown here is derived from an EMBL/GenBank/DDBJ whole genome shotgun (WGS) entry which is preliminary data.</text>
</comment>
<dbReference type="InterPro" id="IPR001107">
    <property type="entry name" value="Band_7"/>
</dbReference>
<evidence type="ECO:0000256" key="1">
    <source>
        <dbReference type="ARBA" id="ARBA00004370"/>
    </source>
</evidence>
<evidence type="ECO:0000313" key="6">
    <source>
        <dbReference type="Proteomes" id="UP001597068"/>
    </source>
</evidence>
<organism evidence="5 6">
    <name type="scientific">Williamsia deligens</name>
    <dbReference type="NCBI Taxonomy" id="321325"/>
    <lineage>
        <taxon>Bacteria</taxon>
        <taxon>Bacillati</taxon>
        <taxon>Actinomycetota</taxon>
        <taxon>Actinomycetes</taxon>
        <taxon>Mycobacteriales</taxon>
        <taxon>Nocardiaceae</taxon>
        <taxon>Williamsia</taxon>
    </lineage>
</organism>
<feature type="domain" description="Band 7" evidence="4">
    <location>
        <begin position="9"/>
        <end position="189"/>
    </location>
</feature>
<evidence type="ECO:0000313" key="5">
    <source>
        <dbReference type="EMBL" id="MFD0926522.1"/>
    </source>
</evidence>
<dbReference type="Pfam" id="PF01145">
    <property type="entry name" value="Band_7"/>
    <property type="match status" value="1"/>
</dbReference>
<dbReference type="EMBL" id="JBHTIL010000001">
    <property type="protein sequence ID" value="MFD0926522.1"/>
    <property type="molecule type" value="Genomic_DNA"/>
</dbReference>
<reference evidence="6" key="1">
    <citation type="journal article" date="2019" name="Int. J. Syst. Evol. Microbiol.">
        <title>The Global Catalogue of Microorganisms (GCM) 10K type strain sequencing project: providing services to taxonomists for standard genome sequencing and annotation.</title>
        <authorList>
            <consortium name="The Broad Institute Genomics Platform"/>
            <consortium name="The Broad Institute Genome Sequencing Center for Infectious Disease"/>
            <person name="Wu L."/>
            <person name="Ma J."/>
        </authorList>
    </citation>
    <scope>NUCLEOTIDE SEQUENCE [LARGE SCALE GENOMIC DNA]</scope>
    <source>
        <strain evidence="6">CCUG 50873</strain>
    </source>
</reference>
<comment type="similarity">
    <text evidence="2">Belongs to the band 7/mec-2 family. Flotillin subfamily.</text>
</comment>
<dbReference type="Gene3D" id="3.30.479.30">
    <property type="entry name" value="Band 7 domain"/>
    <property type="match status" value="1"/>
</dbReference>
<sequence>MLGYHVPDPDEAMLISGKRGEGEGEPFAVVVGHGKWVVPLIRRVTYLSLAMCEAQVEETCVTTQGIQLKVKAVIAHKVGGDVASIVAAGQRFVSEQEQEMSRLTGQIFAGHLRSIVGSMTVEQIIRERDTLARQVLDASKTEMGRIGLVVDSFQIQSIDDMQSGYIEALAKPEVARVQREAAIAQARADQASSEAQQQSLRAQAEFERDTSITRAQIRAETDKANAEAAQAGPLAAATTEQAIALQRATLAEALATQREKELLSEIVKPAEAQAKATRIAAEAEADALRIQSEAAAANGRIALDQQLIDQLPELMQALAGGFAKANLTVLNGSDGVGDLLTGLATQGGSVLRALQAQLAQNPGSESGSSEQSGRS</sequence>